<reference evidence="2" key="1">
    <citation type="submission" date="2016-10" db="EMBL/GenBank/DDBJ databases">
        <authorList>
            <person name="Varghese N."/>
            <person name="Submissions S."/>
        </authorList>
    </citation>
    <scope>NUCLEOTIDE SEQUENCE [LARGE SCALE GENOMIC DNA]</scope>
    <source>
        <strain evidence="2">SP</strain>
    </source>
</reference>
<evidence type="ECO:0000313" key="2">
    <source>
        <dbReference type="Proteomes" id="UP000198935"/>
    </source>
</evidence>
<keyword evidence="2" id="KW-1185">Reference proteome</keyword>
<dbReference type="Proteomes" id="UP000198935">
    <property type="component" value="Unassembled WGS sequence"/>
</dbReference>
<dbReference type="EMBL" id="FNPI01000002">
    <property type="protein sequence ID" value="SDY46013.1"/>
    <property type="molecule type" value="Genomic_DNA"/>
</dbReference>
<accession>A0A1H3K1F2</accession>
<dbReference type="AlphaFoldDB" id="A0A1H3K1F2"/>
<evidence type="ECO:0000313" key="1">
    <source>
        <dbReference type="EMBL" id="SDY46013.1"/>
    </source>
</evidence>
<protein>
    <submittedName>
        <fullName evidence="1">Uncharacterized protein</fullName>
    </submittedName>
</protein>
<name>A0A1H3K1F2_9BACI</name>
<proteinExistence type="predicted"/>
<organism evidence="1 2">
    <name type="scientific">Evansella caseinilytica</name>
    <dbReference type="NCBI Taxonomy" id="1503961"/>
    <lineage>
        <taxon>Bacteria</taxon>
        <taxon>Bacillati</taxon>
        <taxon>Bacillota</taxon>
        <taxon>Bacilli</taxon>
        <taxon>Bacillales</taxon>
        <taxon>Bacillaceae</taxon>
        <taxon>Evansella</taxon>
    </lineage>
</organism>
<sequence length="117" mass="13245">MSKVAITLGVLAASGAAALLMNPACREKVKAELAHSKEILLESCRRLKDELRELIDVGIEMKETAVSYIKEAFPAVLQRYEKLTEDVKPYLEEFKDTLLQVEELINTIINKFRHAIE</sequence>
<gene>
    <name evidence="1" type="ORF">SAMN05421736_10223</name>
</gene>